<evidence type="ECO:0000259" key="7">
    <source>
        <dbReference type="PROSITE" id="PS50059"/>
    </source>
</evidence>
<dbReference type="InterPro" id="IPR046357">
    <property type="entry name" value="PPIase_dom_sf"/>
</dbReference>
<dbReference type="EMBL" id="JAUSXK010000001">
    <property type="protein sequence ID" value="MDQ0645417.1"/>
    <property type="molecule type" value="Genomic_DNA"/>
</dbReference>
<accession>A0ABU0PEH3</accession>
<keyword evidence="9" id="KW-1185">Reference proteome</keyword>
<evidence type="ECO:0000256" key="6">
    <source>
        <dbReference type="PROSITE-ProRule" id="PRU00277"/>
    </source>
</evidence>
<sequence length="345" mass="35601">MDRVELPLRAIPSTVRNRLERVRKTSAALATLSLALVALTGCTAAPAFGGAACDRAAATSEIDDIATITGEVGNKPDVELFTPVGAEKSSFSDVVVGTGPALTSPTQSTVLEFALYSGKTGEPVAGTAFDEEKAQLVSIDYWSQRVPAFGEALECATEGSRVLSVISAEDFGAQNLASFELEEDEPVVAVFDVVKVFPSKADGAPQYNDAAGMPTVVRAADGRPGIIVPDSAAPKDLVVQTLIKGDGEKVADDDTVLVNYTGVTWADKTVFDSSWDRGAAAFDLTALIPGMTQGLTGQTVGSQVLIVVPPELGYGEAGSGAVPANSTLVFVVDILGIDPPAAPAQ</sequence>
<comment type="catalytic activity">
    <reaction evidence="1 6">
        <text>[protein]-peptidylproline (omega=180) = [protein]-peptidylproline (omega=0)</text>
        <dbReference type="Rhea" id="RHEA:16237"/>
        <dbReference type="Rhea" id="RHEA-COMP:10747"/>
        <dbReference type="Rhea" id="RHEA-COMP:10748"/>
        <dbReference type="ChEBI" id="CHEBI:83833"/>
        <dbReference type="ChEBI" id="CHEBI:83834"/>
        <dbReference type="EC" id="5.2.1.8"/>
    </reaction>
</comment>
<dbReference type="SUPFAM" id="SSF54534">
    <property type="entry name" value="FKBP-like"/>
    <property type="match status" value="1"/>
</dbReference>
<name>A0ABU0PEH3_9MICO</name>
<feature type="domain" description="PPIase FKBP-type" evidence="7">
    <location>
        <begin position="253"/>
        <end position="338"/>
    </location>
</feature>
<evidence type="ECO:0000313" key="9">
    <source>
        <dbReference type="Proteomes" id="UP001239085"/>
    </source>
</evidence>
<evidence type="ECO:0000256" key="1">
    <source>
        <dbReference type="ARBA" id="ARBA00000971"/>
    </source>
</evidence>
<dbReference type="EC" id="5.2.1.8" evidence="3 6"/>
<proteinExistence type="inferred from homology"/>
<keyword evidence="4 6" id="KW-0697">Rotamase</keyword>
<dbReference type="PANTHER" id="PTHR43811">
    <property type="entry name" value="FKBP-TYPE PEPTIDYL-PROLYL CIS-TRANS ISOMERASE FKPA"/>
    <property type="match status" value="1"/>
</dbReference>
<evidence type="ECO:0000256" key="4">
    <source>
        <dbReference type="ARBA" id="ARBA00023110"/>
    </source>
</evidence>
<comment type="similarity">
    <text evidence="2">Belongs to the FKBP-type PPIase family.</text>
</comment>
<evidence type="ECO:0000256" key="2">
    <source>
        <dbReference type="ARBA" id="ARBA00006577"/>
    </source>
</evidence>
<keyword evidence="5 6" id="KW-0413">Isomerase</keyword>
<dbReference type="PROSITE" id="PS50059">
    <property type="entry name" value="FKBP_PPIASE"/>
    <property type="match status" value="1"/>
</dbReference>
<dbReference type="Gene3D" id="3.10.50.40">
    <property type="match status" value="1"/>
</dbReference>
<organism evidence="8 9">
    <name type="scientific">Microbacterium murale</name>
    <dbReference type="NCBI Taxonomy" id="1081040"/>
    <lineage>
        <taxon>Bacteria</taxon>
        <taxon>Bacillati</taxon>
        <taxon>Actinomycetota</taxon>
        <taxon>Actinomycetes</taxon>
        <taxon>Micrococcales</taxon>
        <taxon>Microbacteriaceae</taxon>
        <taxon>Microbacterium</taxon>
    </lineage>
</organism>
<comment type="caution">
    <text evidence="8">The sequence shown here is derived from an EMBL/GenBank/DDBJ whole genome shotgun (WGS) entry which is preliminary data.</text>
</comment>
<gene>
    <name evidence="8" type="ORF">QFZ46_003577</name>
</gene>
<evidence type="ECO:0000313" key="8">
    <source>
        <dbReference type="EMBL" id="MDQ0645417.1"/>
    </source>
</evidence>
<reference evidence="8 9" key="1">
    <citation type="submission" date="2023-07" db="EMBL/GenBank/DDBJ databases">
        <title>Comparative genomics of wheat-associated soil bacteria to identify genetic determinants of phenazine resistance.</title>
        <authorList>
            <person name="Mouncey N."/>
        </authorList>
    </citation>
    <scope>NUCLEOTIDE SEQUENCE [LARGE SCALE GENOMIC DNA]</scope>
    <source>
        <strain evidence="8 9">W2I7</strain>
    </source>
</reference>
<dbReference type="PANTHER" id="PTHR43811:SF19">
    <property type="entry name" value="39 KDA FK506-BINDING NUCLEAR PROTEIN"/>
    <property type="match status" value="1"/>
</dbReference>
<dbReference type="InterPro" id="IPR001179">
    <property type="entry name" value="PPIase_FKBP_dom"/>
</dbReference>
<dbReference type="Proteomes" id="UP001239085">
    <property type="component" value="Unassembled WGS sequence"/>
</dbReference>
<evidence type="ECO:0000256" key="3">
    <source>
        <dbReference type="ARBA" id="ARBA00013194"/>
    </source>
</evidence>
<evidence type="ECO:0000256" key="5">
    <source>
        <dbReference type="ARBA" id="ARBA00023235"/>
    </source>
</evidence>
<dbReference type="Pfam" id="PF00254">
    <property type="entry name" value="FKBP_C"/>
    <property type="match status" value="1"/>
</dbReference>
<protein>
    <recommendedName>
        <fullName evidence="3 6">peptidylprolyl isomerase</fullName>
        <ecNumber evidence="3 6">5.2.1.8</ecNumber>
    </recommendedName>
</protein>